<dbReference type="Proteomes" id="UP000800036">
    <property type="component" value="Unassembled WGS sequence"/>
</dbReference>
<accession>A0A6A5VT40</accession>
<evidence type="ECO:0000256" key="1">
    <source>
        <dbReference type="SAM" id="MobiDB-lite"/>
    </source>
</evidence>
<evidence type="ECO:0000313" key="2">
    <source>
        <dbReference type="EMBL" id="KAF1980075.1"/>
    </source>
</evidence>
<name>A0A6A5VT40_9PLEO</name>
<evidence type="ECO:0000313" key="3">
    <source>
        <dbReference type="Proteomes" id="UP000800036"/>
    </source>
</evidence>
<keyword evidence="3" id="KW-1185">Reference proteome</keyword>
<protein>
    <submittedName>
        <fullName evidence="2">Uncharacterized protein</fullName>
    </submittedName>
</protein>
<sequence length="177" mass="20309">MHQRRMHHLLDLPPGGKVRLRDRGRDGEPHQVLRRIVRQFFPRSHRVASKIERSIDHAGEVKLHASNGEEDLPFHRVRSESDTDAVTLHVELSEPVLRIGIDVCAEERGKRREEDLGSLVGRLSTRFFVVGLFVQVFVESLLVEAELVLGCHVFFAEHREMGYEVVVLLATKVLRIK</sequence>
<reference evidence="2" key="1">
    <citation type="journal article" date="2020" name="Stud. Mycol.">
        <title>101 Dothideomycetes genomes: a test case for predicting lifestyles and emergence of pathogens.</title>
        <authorList>
            <person name="Haridas S."/>
            <person name="Albert R."/>
            <person name="Binder M."/>
            <person name="Bloem J."/>
            <person name="Labutti K."/>
            <person name="Salamov A."/>
            <person name="Andreopoulos B."/>
            <person name="Baker S."/>
            <person name="Barry K."/>
            <person name="Bills G."/>
            <person name="Bluhm B."/>
            <person name="Cannon C."/>
            <person name="Castanera R."/>
            <person name="Culley D."/>
            <person name="Daum C."/>
            <person name="Ezra D."/>
            <person name="Gonzalez J."/>
            <person name="Henrissat B."/>
            <person name="Kuo A."/>
            <person name="Liang C."/>
            <person name="Lipzen A."/>
            <person name="Lutzoni F."/>
            <person name="Magnuson J."/>
            <person name="Mondo S."/>
            <person name="Nolan M."/>
            <person name="Ohm R."/>
            <person name="Pangilinan J."/>
            <person name="Park H.-J."/>
            <person name="Ramirez L."/>
            <person name="Alfaro M."/>
            <person name="Sun H."/>
            <person name="Tritt A."/>
            <person name="Yoshinaga Y."/>
            <person name="Zwiers L.-H."/>
            <person name="Turgeon B."/>
            <person name="Goodwin S."/>
            <person name="Spatafora J."/>
            <person name="Crous P."/>
            <person name="Grigoriev I."/>
        </authorList>
    </citation>
    <scope>NUCLEOTIDE SEQUENCE</scope>
    <source>
        <strain evidence="2">CBS 107.79</strain>
    </source>
</reference>
<feature type="region of interest" description="Disordered" evidence="1">
    <location>
        <begin position="1"/>
        <end position="27"/>
    </location>
</feature>
<dbReference type="AlphaFoldDB" id="A0A6A5VT40"/>
<proteinExistence type="predicted"/>
<dbReference type="EMBL" id="ML976656">
    <property type="protein sequence ID" value="KAF1980075.1"/>
    <property type="molecule type" value="Genomic_DNA"/>
</dbReference>
<organism evidence="2 3">
    <name type="scientific">Bimuria novae-zelandiae CBS 107.79</name>
    <dbReference type="NCBI Taxonomy" id="1447943"/>
    <lineage>
        <taxon>Eukaryota</taxon>
        <taxon>Fungi</taxon>
        <taxon>Dikarya</taxon>
        <taxon>Ascomycota</taxon>
        <taxon>Pezizomycotina</taxon>
        <taxon>Dothideomycetes</taxon>
        <taxon>Pleosporomycetidae</taxon>
        <taxon>Pleosporales</taxon>
        <taxon>Massarineae</taxon>
        <taxon>Didymosphaeriaceae</taxon>
        <taxon>Bimuria</taxon>
    </lineage>
</organism>
<gene>
    <name evidence="2" type="ORF">BU23DRAFT_562501</name>
</gene>